<dbReference type="InterPro" id="IPR045851">
    <property type="entry name" value="AMP-bd_C_sf"/>
</dbReference>
<dbReference type="AlphaFoldDB" id="A0A853IFT7"/>
<dbReference type="InterPro" id="IPR042099">
    <property type="entry name" value="ANL_N_sf"/>
</dbReference>
<reference evidence="2 3" key="1">
    <citation type="submission" date="2020-07" db="EMBL/GenBank/DDBJ databases">
        <title>Endozoicomonas sp. nov., isolated from sediment.</title>
        <authorList>
            <person name="Gu T."/>
        </authorList>
    </citation>
    <scope>NUCLEOTIDE SEQUENCE [LARGE SCALE GENOMIC DNA]</scope>
    <source>
        <strain evidence="2 3">SM1973</strain>
    </source>
</reference>
<sequence length="469" mass="53088">MYSSFRPELHERSLAYLKTIRKYLDGLISKEELDELRSNQLMSVLEYVKKGSQFYKERLKDISCIKVGTELDQYISQLPYTTKDDLRKARETISSQRLSDAWVYYETTGTTGPATPCPRNEEDSLVNNAFLALQYENIFQKENGSHIVGVMGPTELHSTGDTFEDVFRSLGHTVVKMWPRSPVVGLHRVIRLIKELKITALVCTPAVASEIVKHGIKNGVDVKRLGVEVILVLGELITPNRLRNLGTAWGAKIYNCMYASQETSILAAANQNNELETIPLNNYYELLNPFTDEKLSIGEKSVSGELVVTHLYKGHKPLIRYRTGDMLKSRLSNKSGSWIIEPIGRVKDILTINNQKVYAFDLENLIFEELEHCYEYFVEIDSDGLNDSLSIILEECKELEDKKLLGLIEKKLVEKLDVKVNINVGNVGNLIGTGAMVSWKAARIKDNRENAVNSERKVALDIALKRVEV</sequence>
<accession>A0A853IFT7</accession>
<evidence type="ECO:0000313" key="2">
    <source>
        <dbReference type="EMBL" id="NYZ68894.1"/>
    </source>
</evidence>
<organism evidence="2 3">
    <name type="scientific">Spartinivicinus marinus</name>
    <dbReference type="NCBI Taxonomy" id="2994442"/>
    <lineage>
        <taxon>Bacteria</taxon>
        <taxon>Pseudomonadati</taxon>
        <taxon>Pseudomonadota</taxon>
        <taxon>Gammaproteobacteria</taxon>
        <taxon>Oceanospirillales</taxon>
        <taxon>Zooshikellaceae</taxon>
        <taxon>Spartinivicinus</taxon>
    </lineage>
</organism>
<dbReference type="Proteomes" id="UP000569732">
    <property type="component" value="Unassembled WGS sequence"/>
</dbReference>
<dbReference type="Pfam" id="PF00501">
    <property type="entry name" value="AMP-binding"/>
    <property type="match status" value="1"/>
</dbReference>
<dbReference type="EMBL" id="JACCKB010000053">
    <property type="protein sequence ID" value="NYZ68894.1"/>
    <property type="molecule type" value="Genomic_DNA"/>
</dbReference>
<dbReference type="SUPFAM" id="SSF56801">
    <property type="entry name" value="Acetyl-CoA synthetase-like"/>
    <property type="match status" value="1"/>
</dbReference>
<protein>
    <submittedName>
        <fullName evidence="2">Phenylacetate--CoA ligase family protein</fullName>
    </submittedName>
</protein>
<dbReference type="RefSeq" id="WP_180570893.1">
    <property type="nucleotide sequence ID" value="NZ_JACCKB010000053.1"/>
</dbReference>
<dbReference type="GO" id="GO:0016874">
    <property type="term" value="F:ligase activity"/>
    <property type="evidence" value="ECO:0007669"/>
    <property type="project" value="UniProtKB-KW"/>
</dbReference>
<dbReference type="PANTHER" id="PTHR43845">
    <property type="entry name" value="BLR5969 PROTEIN"/>
    <property type="match status" value="1"/>
</dbReference>
<gene>
    <name evidence="2" type="ORF">H0A36_23010</name>
</gene>
<name>A0A853IFT7_9GAMM</name>
<keyword evidence="3" id="KW-1185">Reference proteome</keyword>
<keyword evidence="2" id="KW-0436">Ligase</keyword>
<comment type="caution">
    <text evidence="2">The sequence shown here is derived from an EMBL/GenBank/DDBJ whole genome shotgun (WGS) entry which is preliminary data.</text>
</comment>
<dbReference type="InterPro" id="IPR000873">
    <property type="entry name" value="AMP-dep_synth/lig_dom"/>
</dbReference>
<dbReference type="Gene3D" id="3.30.300.30">
    <property type="match status" value="1"/>
</dbReference>
<dbReference type="PANTHER" id="PTHR43845:SF1">
    <property type="entry name" value="BLR5969 PROTEIN"/>
    <property type="match status" value="1"/>
</dbReference>
<dbReference type="Gene3D" id="3.40.50.12780">
    <property type="entry name" value="N-terminal domain of ligase-like"/>
    <property type="match status" value="1"/>
</dbReference>
<evidence type="ECO:0000259" key="1">
    <source>
        <dbReference type="Pfam" id="PF00501"/>
    </source>
</evidence>
<proteinExistence type="predicted"/>
<feature type="domain" description="AMP-dependent synthetase/ligase" evidence="1">
    <location>
        <begin position="92"/>
        <end position="308"/>
    </location>
</feature>
<evidence type="ECO:0000313" key="3">
    <source>
        <dbReference type="Proteomes" id="UP000569732"/>
    </source>
</evidence>